<keyword evidence="7 13" id="KW-0067">ATP-binding</keyword>
<comment type="catalytic activity">
    <reaction evidence="12 13">
        <text>ATP + H2O = ADP + phosphate + H(+)</text>
        <dbReference type="Rhea" id="RHEA:13065"/>
        <dbReference type="ChEBI" id="CHEBI:15377"/>
        <dbReference type="ChEBI" id="CHEBI:15378"/>
        <dbReference type="ChEBI" id="CHEBI:30616"/>
        <dbReference type="ChEBI" id="CHEBI:43474"/>
        <dbReference type="ChEBI" id="CHEBI:456216"/>
    </reaction>
</comment>
<dbReference type="OrthoDB" id="48943at2759"/>
<dbReference type="InterPro" id="IPR059000">
    <property type="entry name" value="ATPase_P-type_domA"/>
</dbReference>
<evidence type="ECO:0000256" key="10">
    <source>
        <dbReference type="ARBA" id="ARBA00022989"/>
    </source>
</evidence>
<evidence type="ECO:0000256" key="7">
    <source>
        <dbReference type="ARBA" id="ARBA00022840"/>
    </source>
</evidence>
<protein>
    <recommendedName>
        <fullName evidence="13">Cation-transporting ATPase</fullName>
        <ecNumber evidence="13">7.2.2.-</ecNumber>
    </recommendedName>
</protein>
<organism evidence="16 17">
    <name type="scientific">Brachionus calyciflorus</name>
    <dbReference type="NCBI Taxonomy" id="104777"/>
    <lineage>
        <taxon>Eukaryota</taxon>
        <taxon>Metazoa</taxon>
        <taxon>Spiralia</taxon>
        <taxon>Gnathifera</taxon>
        <taxon>Rotifera</taxon>
        <taxon>Eurotatoria</taxon>
        <taxon>Monogononta</taxon>
        <taxon>Pseudotrocha</taxon>
        <taxon>Ploima</taxon>
        <taxon>Brachionidae</taxon>
        <taxon>Brachionus</taxon>
    </lineage>
</organism>
<name>A0A813PCR0_9BILA</name>
<evidence type="ECO:0000259" key="14">
    <source>
        <dbReference type="Pfam" id="PF00122"/>
    </source>
</evidence>
<dbReference type="SUPFAM" id="SSF81660">
    <property type="entry name" value="Metal cation-transporting ATPase, ATP-binding domain N"/>
    <property type="match status" value="1"/>
</dbReference>
<feature type="domain" description="P-type ATPase A" evidence="14">
    <location>
        <begin position="264"/>
        <end position="380"/>
    </location>
</feature>
<dbReference type="InterPro" id="IPR044492">
    <property type="entry name" value="P_typ_ATPase_HD_dom"/>
</dbReference>
<evidence type="ECO:0000259" key="15">
    <source>
        <dbReference type="Pfam" id="PF12409"/>
    </source>
</evidence>
<dbReference type="InterPro" id="IPR018303">
    <property type="entry name" value="ATPase_P-typ_P_site"/>
</dbReference>
<dbReference type="PANTHER" id="PTHR45630:SF8">
    <property type="entry name" value="CATION-TRANSPORTING ATPASE"/>
    <property type="match status" value="1"/>
</dbReference>
<dbReference type="GO" id="GO:0019829">
    <property type="term" value="F:ATPase-coupled monoatomic cation transmembrane transporter activity"/>
    <property type="evidence" value="ECO:0007669"/>
    <property type="project" value="UniProtKB-UniRule"/>
</dbReference>
<dbReference type="Gene3D" id="3.40.50.1000">
    <property type="entry name" value="HAD superfamily/HAD-like"/>
    <property type="match status" value="1"/>
</dbReference>
<dbReference type="PROSITE" id="PS00154">
    <property type="entry name" value="ATPASE_E1_E2"/>
    <property type="match status" value="1"/>
</dbReference>
<feature type="transmembrane region" description="Helical" evidence="13">
    <location>
        <begin position="993"/>
        <end position="1026"/>
    </location>
</feature>
<feature type="transmembrane region" description="Helical" evidence="13">
    <location>
        <begin position="225"/>
        <end position="243"/>
    </location>
</feature>
<reference evidence="16" key="1">
    <citation type="submission" date="2021-02" db="EMBL/GenBank/DDBJ databases">
        <authorList>
            <person name="Nowell W R."/>
        </authorList>
    </citation>
    <scope>NUCLEOTIDE SEQUENCE</scope>
    <source>
        <strain evidence="16">Ploen Becks lab</strain>
    </source>
</reference>
<feature type="transmembrane region" description="Helical" evidence="13">
    <location>
        <begin position="1118"/>
        <end position="1137"/>
    </location>
</feature>
<dbReference type="FunFam" id="1.20.1110.10:FF:000023">
    <property type="entry name" value="Cation-transporting ATPase"/>
    <property type="match status" value="1"/>
</dbReference>
<feature type="domain" description="P5B-type ATPase N-terminal" evidence="15">
    <location>
        <begin position="22"/>
        <end position="143"/>
    </location>
</feature>
<sequence length="1187" mass="134699">MNDNYVLLSPGQKNIQVINKGQDDEAFCFGYKTHLFFQILYYLIIIISLGLLVIVFYWKPEWKVYFTCRKSDLSQADYVVVRDGYNQIFVVQVIDIKDQSITLSIEQNLSSNTYQNSAESNIEEPTDNNLKYFIYHALRYYWSNQTRAFEKLHALDYSTPCNSLLREYKGYSALVQNSKLQFYGPNSIEVEVKSYFRLFFEEILTPFYIFQIAACTLWMIDEYYLYAICIIVISLISMILSLVETKRQAQTLHDMVKTNNRINVCRGNDTFEEIPTEKLVPGDIIEIPASHEMVMTCDAVLLNGNCILNESMLTGESVPVIKTPLPHSENENEIYNVETHKRSTLFNGTKVVQTRNYEGSRVLAVVVRTGFSTSKGELVKIIGMTYGIVILAKQGVKFEDLIIRALDIVTIVVPPALPAAMTVGTVYAQNRLKKKSIYCISPPRINVGGKLKLICFDKTGTLTEDGLDLWGVVDVDENKHFKHPIHNISNDLKDDNLLRCLATCHSLTRFNGGLTGDPLDIKMFESTKWQFIDEHLTPVNSKFEQVTPIVRHNKRRRSSTQNRDEQQPNEIAIVKQFTFSSSMLRMSVLCKALDENQMHVYSKGAPEKIAELCKKETLPHNFYDMLKIYTANGYRVIALAGKKLDESISWANSLKLTRDLIESDLDFYGFLIMQNMIKPETTPVINELKNAGLATVMVTGDNLLTALCVGRKCGIVPKNNKVIFVEAHPPEEPHEEQDQVNINSRTVPARIEWKLAEDSIDLDNMDVDLHTTSTININNNNDINNTSYQNTYPKVKFKKRNNLMDIQTVIDFTGKSSFTFAMTGHSFGALRKYFPEVFEKVLLNGAIYARMSPDQKAQLVEHLISIGYGVSMCGDGANDCSALKAAHVGISLSEAEASVASPFTSKIQNISCVPEVIKEGRAALVTSFGVFKYMALYSMIQFISVLILYAYMTNLADPQFLYVDLFLITPVAVFMSANKAYEKISVKRPLGSLVGFVNICSIIFQIILVGIFQVGIIAYVSVQPWYVRNKGDPDHFKKNNKSMEGTAIFLISTFQYVVMAFVYSKGPPYRQPITKNFLFVFGLIILTAINIWITVSPIDSIVDLLSMKKLDSDNSLSIFRFTIVGLAVIFFVLSYALEDSVVDTEWFKNVSKKITRKKEPKNKYKKIQKLLDNDPQWPYVDKIIFNN</sequence>
<evidence type="ECO:0000256" key="12">
    <source>
        <dbReference type="ARBA" id="ARBA00049360"/>
    </source>
</evidence>
<accession>A0A813PCR0</accession>
<evidence type="ECO:0000256" key="2">
    <source>
        <dbReference type="ARBA" id="ARBA00006000"/>
    </source>
</evidence>
<keyword evidence="9 13" id="KW-1278">Translocase</keyword>
<keyword evidence="4 13" id="KW-0812">Transmembrane</keyword>
<dbReference type="InterPro" id="IPR023298">
    <property type="entry name" value="ATPase_P-typ_TM_dom_sf"/>
</dbReference>
<dbReference type="SFLD" id="SFLDF00027">
    <property type="entry name" value="p-type_atpase"/>
    <property type="match status" value="1"/>
</dbReference>
<comment type="caution">
    <text evidence="16">The sequence shown here is derived from an EMBL/GenBank/DDBJ whole genome shotgun (WGS) entry which is preliminary data.</text>
</comment>
<dbReference type="InterPro" id="IPR023214">
    <property type="entry name" value="HAD_sf"/>
</dbReference>
<comment type="similarity">
    <text evidence="2 13">Belongs to the cation transport ATPase (P-type) (TC 3.A.3) family. Type V subfamily.</text>
</comment>
<dbReference type="EMBL" id="CAJNOC010000375">
    <property type="protein sequence ID" value="CAF0752299.1"/>
    <property type="molecule type" value="Genomic_DNA"/>
</dbReference>
<dbReference type="NCBIfam" id="TIGR01657">
    <property type="entry name" value="P-ATPase-V"/>
    <property type="match status" value="1"/>
</dbReference>
<feature type="transmembrane region" description="Helical" evidence="13">
    <location>
        <begin position="1076"/>
        <end position="1098"/>
    </location>
</feature>
<evidence type="ECO:0000256" key="4">
    <source>
        <dbReference type="ARBA" id="ARBA00022692"/>
    </source>
</evidence>
<keyword evidence="5 13" id="KW-0479">Metal-binding</keyword>
<dbReference type="InterPro" id="IPR001757">
    <property type="entry name" value="P_typ_ATPase"/>
</dbReference>
<evidence type="ECO:0000256" key="3">
    <source>
        <dbReference type="ARBA" id="ARBA00022553"/>
    </source>
</evidence>
<dbReference type="Pfam" id="PF00122">
    <property type="entry name" value="E1-E2_ATPase"/>
    <property type="match status" value="1"/>
</dbReference>
<dbReference type="InterPro" id="IPR023299">
    <property type="entry name" value="ATPase_P-typ_cyto_dom_N"/>
</dbReference>
<dbReference type="Proteomes" id="UP000663879">
    <property type="component" value="Unassembled WGS sequence"/>
</dbReference>
<dbReference type="Gene3D" id="2.70.150.10">
    <property type="entry name" value="Calcium-transporting ATPase, cytoplasmic transduction domain A"/>
    <property type="match status" value="1"/>
</dbReference>
<keyword evidence="8 13" id="KW-0460">Magnesium</keyword>
<feature type="transmembrane region" description="Helical" evidence="13">
    <location>
        <begin position="39"/>
        <end position="58"/>
    </location>
</feature>
<keyword evidence="10 13" id="KW-1133">Transmembrane helix</keyword>
<keyword evidence="3" id="KW-0597">Phosphoprotein</keyword>
<comment type="subcellular location">
    <subcellularLocation>
        <location evidence="1 13">Membrane</location>
        <topology evidence="1 13">Multi-pass membrane protein</topology>
    </subcellularLocation>
</comment>
<dbReference type="AlphaFoldDB" id="A0A813PCR0"/>
<proteinExistence type="inferred from homology"/>
<dbReference type="SFLD" id="SFLDG00002">
    <property type="entry name" value="C1.7:_P-type_atpase_like"/>
    <property type="match status" value="1"/>
</dbReference>
<evidence type="ECO:0000256" key="11">
    <source>
        <dbReference type="ARBA" id="ARBA00023136"/>
    </source>
</evidence>
<feature type="transmembrane region" description="Helical" evidence="13">
    <location>
        <begin position="959"/>
        <end position="981"/>
    </location>
</feature>
<dbReference type="SUPFAM" id="SSF81665">
    <property type="entry name" value="Calcium ATPase, transmembrane domain M"/>
    <property type="match status" value="1"/>
</dbReference>
<dbReference type="SUPFAM" id="SSF56784">
    <property type="entry name" value="HAD-like"/>
    <property type="match status" value="1"/>
</dbReference>
<dbReference type="Pfam" id="PF13246">
    <property type="entry name" value="Cation_ATPase"/>
    <property type="match status" value="1"/>
</dbReference>
<keyword evidence="11 13" id="KW-0472">Membrane</keyword>
<dbReference type="SFLD" id="SFLDS00003">
    <property type="entry name" value="Haloacid_Dehalogenase"/>
    <property type="match status" value="1"/>
</dbReference>
<dbReference type="PROSITE" id="PS01229">
    <property type="entry name" value="COF_2"/>
    <property type="match status" value="1"/>
</dbReference>
<dbReference type="InterPro" id="IPR008250">
    <property type="entry name" value="ATPase_P-typ_transduc_dom_A_sf"/>
</dbReference>
<dbReference type="GO" id="GO:0046872">
    <property type="term" value="F:metal ion binding"/>
    <property type="evidence" value="ECO:0007669"/>
    <property type="project" value="UniProtKB-UniRule"/>
</dbReference>
<evidence type="ECO:0000256" key="5">
    <source>
        <dbReference type="ARBA" id="ARBA00022723"/>
    </source>
</evidence>
<evidence type="ECO:0000256" key="1">
    <source>
        <dbReference type="ARBA" id="ARBA00004141"/>
    </source>
</evidence>
<dbReference type="GO" id="GO:0140358">
    <property type="term" value="F:P-type transmembrane transporter activity"/>
    <property type="evidence" value="ECO:0007669"/>
    <property type="project" value="InterPro"/>
</dbReference>
<dbReference type="EC" id="7.2.2.-" evidence="13"/>
<dbReference type="InterPro" id="IPR047819">
    <property type="entry name" value="P5A-ATPase_N"/>
</dbReference>
<dbReference type="InterPro" id="IPR006544">
    <property type="entry name" value="P-type_TPase_V"/>
</dbReference>
<evidence type="ECO:0000256" key="8">
    <source>
        <dbReference type="ARBA" id="ARBA00022842"/>
    </source>
</evidence>
<dbReference type="SUPFAM" id="SSF81653">
    <property type="entry name" value="Calcium ATPase, transduction domain A"/>
    <property type="match status" value="1"/>
</dbReference>
<keyword evidence="6 13" id="KW-0547">Nucleotide-binding</keyword>
<dbReference type="GO" id="GO:0016887">
    <property type="term" value="F:ATP hydrolysis activity"/>
    <property type="evidence" value="ECO:0007669"/>
    <property type="project" value="InterPro"/>
</dbReference>
<feature type="transmembrane region" description="Helical" evidence="13">
    <location>
        <begin position="934"/>
        <end position="953"/>
    </location>
</feature>
<dbReference type="GO" id="GO:0006874">
    <property type="term" value="P:intracellular calcium ion homeostasis"/>
    <property type="evidence" value="ECO:0007669"/>
    <property type="project" value="TreeGrafter"/>
</dbReference>
<gene>
    <name evidence="16" type="ORF">OXX778_LOCUS3984</name>
</gene>
<feature type="transmembrane region" description="Helical" evidence="13">
    <location>
        <begin position="1046"/>
        <end position="1064"/>
    </location>
</feature>
<evidence type="ECO:0000313" key="17">
    <source>
        <dbReference type="Proteomes" id="UP000663879"/>
    </source>
</evidence>
<dbReference type="Gene3D" id="3.40.1110.10">
    <property type="entry name" value="Calcium-transporting ATPase, cytoplasmic domain N"/>
    <property type="match status" value="1"/>
</dbReference>
<dbReference type="PRINTS" id="PR00119">
    <property type="entry name" value="CATATPASE"/>
</dbReference>
<evidence type="ECO:0000256" key="9">
    <source>
        <dbReference type="ARBA" id="ARBA00022967"/>
    </source>
</evidence>
<dbReference type="InterPro" id="IPR036412">
    <property type="entry name" value="HAD-like_sf"/>
</dbReference>
<dbReference type="NCBIfam" id="TIGR01494">
    <property type="entry name" value="ATPase_P-type"/>
    <property type="match status" value="2"/>
</dbReference>
<keyword evidence="17" id="KW-1185">Reference proteome</keyword>
<dbReference type="GO" id="GO:0016020">
    <property type="term" value="C:membrane"/>
    <property type="evidence" value="ECO:0007669"/>
    <property type="project" value="UniProtKB-SubCell"/>
</dbReference>
<evidence type="ECO:0000256" key="13">
    <source>
        <dbReference type="RuleBase" id="RU362082"/>
    </source>
</evidence>
<dbReference type="PANTHER" id="PTHR45630">
    <property type="entry name" value="CATION-TRANSPORTING ATPASE-RELATED"/>
    <property type="match status" value="1"/>
</dbReference>
<dbReference type="GO" id="GO:0005524">
    <property type="term" value="F:ATP binding"/>
    <property type="evidence" value="ECO:0007669"/>
    <property type="project" value="UniProtKB-UniRule"/>
</dbReference>
<feature type="transmembrane region" description="Helical" evidence="13">
    <location>
        <begin position="203"/>
        <end position="219"/>
    </location>
</feature>
<dbReference type="Pfam" id="PF12409">
    <property type="entry name" value="P5-ATPase"/>
    <property type="match status" value="1"/>
</dbReference>
<evidence type="ECO:0000256" key="6">
    <source>
        <dbReference type="ARBA" id="ARBA00022741"/>
    </source>
</evidence>
<evidence type="ECO:0000313" key="16">
    <source>
        <dbReference type="EMBL" id="CAF0752299.1"/>
    </source>
</evidence>